<evidence type="ECO:0000256" key="10">
    <source>
        <dbReference type="ARBA" id="ARBA00023065"/>
    </source>
</evidence>
<keyword evidence="6" id="KW-0050">Antiport</keyword>
<keyword evidence="8 13" id="KW-0812">Transmembrane</keyword>
<evidence type="ECO:0000256" key="2">
    <source>
        <dbReference type="ARBA" id="ARBA00004651"/>
    </source>
</evidence>
<evidence type="ECO:0000256" key="6">
    <source>
        <dbReference type="ARBA" id="ARBA00022449"/>
    </source>
</evidence>
<evidence type="ECO:0000256" key="13">
    <source>
        <dbReference type="SAM" id="Phobius"/>
    </source>
</evidence>
<dbReference type="RefSeq" id="WP_030003527.1">
    <property type="nucleotide sequence ID" value="NC_022538.1"/>
</dbReference>
<dbReference type="GO" id="GO:0006811">
    <property type="term" value="P:monoatomic ion transport"/>
    <property type="evidence" value="ECO:0007669"/>
    <property type="project" value="UniProtKB-KW"/>
</dbReference>
<evidence type="ECO:0000256" key="7">
    <source>
        <dbReference type="ARBA" id="ARBA00022475"/>
    </source>
</evidence>
<evidence type="ECO:0000256" key="5">
    <source>
        <dbReference type="ARBA" id="ARBA00022448"/>
    </source>
</evidence>
<keyword evidence="7" id="KW-1003">Cell membrane</keyword>
<dbReference type="EMBL" id="FO681347">
    <property type="protein sequence ID" value="CCV64639.1"/>
    <property type="molecule type" value="Genomic_DNA"/>
</dbReference>
<dbReference type="KEGG" id="apal:BN85410620"/>
<dbReference type="HOGENOM" id="CLU_012893_5_3_14"/>
<feature type="transmembrane region" description="Helical" evidence="13">
    <location>
        <begin position="175"/>
        <end position="195"/>
    </location>
</feature>
<feature type="transmembrane region" description="Helical" evidence="13">
    <location>
        <begin position="207"/>
        <end position="226"/>
    </location>
</feature>
<dbReference type="InterPro" id="IPR050222">
    <property type="entry name" value="MATE_MdtK"/>
</dbReference>
<name>U4KL70_ALTPJ</name>
<protein>
    <recommendedName>
        <fullName evidence="4">Probable multidrug resistance protein NorM</fullName>
    </recommendedName>
    <alternativeName>
        <fullName evidence="12">Multidrug-efflux transporter</fullName>
    </alternativeName>
</protein>
<dbReference type="PANTHER" id="PTHR43298:SF2">
    <property type="entry name" value="FMN_FAD EXPORTER YEEO-RELATED"/>
    <property type="match status" value="1"/>
</dbReference>
<dbReference type="PANTHER" id="PTHR43298">
    <property type="entry name" value="MULTIDRUG RESISTANCE PROTEIN NORM-RELATED"/>
    <property type="match status" value="1"/>
</dbReference>
<evidence type="ECO:0000313" key="14">
    <source>
        <dbReference type="EMBL" id="CCV64639.1"/>
    </source>
</evidence>
<feature type="transmembrane region" description="Helical" evidence="13">
    <location>
        <begin position="144"/>
        <end position="163"/>
    </location>
</feature>
<dbReference type="Pfam" id="PF01554">
    <property type="entry name" value="MatE"/>
    <property type="match status" value="2"/>
</dbReference>
<dbReference type="PIRSF" id="PIRSF006603">
    <property type="entry name" value="DinF"/>
    <property type="match status" value="1"/>
</dbReference>
<keyword evidence="9 13" id="KW-1133">Transmembrane helix</keyword>
<dbReference type="GO" id="GO:0015297">
    <property type="term" value="F:antiporter activity"/>
    <property type="evidence" value="ECO:0007669"/>
    <property type="project" value="UniProtKB-KW"/>
</dbReference>
<evidence type="ECO:0000256" key="8">
    <source>
        <dbReference type="ARBA" id="ARBA00022692"/>
    </source>
</evidence>
<feature type="transmembrane region" description="Helical" evidence="13">
    <location>
        <begin position="410"/>
        <end position="428"/>
    </location>
</feature>
<dbReference type="GO" id="GO:0042910">
    <property type="term" value="F:xenobiotic transmembrane transporter activity"/>
    <property type="evidence" value="ECO:0007669"/>
    <property type="project" value="InterPro"/>
</dbReference>
<evidence type="ECO:0000256" key="9">
    <source>
        <dbReference type="ARBA" id="ARBA00022989"/>
    </source>
</evidence>
<feature type="transmembrane region" description="Helical" evidence="13">
    <location>
        <begin position="434"/>
        <end position="451"/>
    </location>
</feature>
<dbReference type="STRING" id="1318466.BN85410620"/>
<dbReference type="NCBIfam" id="TIGR00797">
    <property type="entry name" value="matE"/>
    <property type="match status" value="1"/>
</dbReference>
<comment type="similarity">
    <text evidence="3">Belongs to the multi antimicrobial extrusion (MATE) (TC 2.A.66.1) family.</text>
</comment>
<evidence type="ECO:0000256" key="1">
    <source>
        <dbReference type="ARBA" id="ARBA00003408"/>
    </source>
</evidence>
<evidence type="ECO:0000256" key="11">
    <source>
        <dbReference type="ARBA" id="ARBA00023136"/>
    </source>
</evidence>
<feature type="transmembrane region" description="Helical" evidence="13">
    <location>
        <begin position="18"/>
        <end position="35"/>
    </location>
</feature>
<feature type="transmembrane region" description="Helical" evidence="13">
    <location>
        <begin position="105"/>
        <end position="124"/>
    </location>
</feature>
<keyword evidence="5" id="KW-0813">Transport</keyword>
<gene>
    <name evidence="14" type="primary">norM</name>
    <name evidence="14" type="ORF">BN85410620</name>
</gene>
<dbReference type="Proteomes" id="UP000032740">
    <property type="component" value="Chromosome"/>
</dbReference>
<sequence length="472" mass="52246">MVKLKSGATEKILTSPKMWVNMLIMAFPIFLNNFIKSLNGSVDTFFVSRMGLEAAQARSAMAAMNLHDQVYNVFLAFGVGLAVATMAIVSQYLGANRKDLARNYAAKFITLAVIIGIFFTLLIVSTSSFLTTWLGAKGDTHTYAVQYFNIRSIEYVSILIFLVYQAIRQAQGKTILPATINILGILINILLTWLLAGVFRFGVAGNAIATVIGNMIFVPVMIYDLVKSKKNITIEAKQLALSKDNLKAILPFAAPAALGQAISSLGFVFIQAFILHYYGDIISSSFAVGNRLSNLLLTPVAGLSSVAAVYIGTNIGHKQPERALKSYKTSRMIAFVFSVCAISIVIPLRRYFIYALVSNSDQQMVDIAMEYSLWLLLTQPAMALFQNYMSIFNGSGQSKNSLKMASARLWGLRIPMVLIAHFGLRRVFPNLEYQLIFYAMILSNMLVLIYAEYLRRKIKLDIAVNLQESVTS</sequence>
<dbReference type="AlphaFoldDB" id="U4KL70"/>
<feature type="transmembrane region" description="Helical" evidence="13">
    <location>
        <begin position="294"/>
        <end position="311"/>
    </location>
</feature>
<organism evidence="14 15">
    <name type="scientific">Alteracholeplasma palmae (strain ATCC 49389 / J233)</name>
    <name type="common">Acholeplasma palmae</name>
    <dbReference type="NCBI Taxonomy" id="1318466"/>
    <lineage>
        <taxon>Bacteria</taxon>
        <taxon>Bacillati</taxon>
        <taxon>Mycoplasmatota</taxon>
        <taxon>Mollicutes</taxon>
        <taxon>Acholeplasmatales</taxon>
        <taxon>Acholeplasmataceae</taxon>
        <taxon>Acholeplasma</taxon>
    </lineage>
</organism>
<keyword evidence="11 13" id="KW-0472">Membrane</keyword>
<comment type="function">
    <text evidence="1">Multidrug efflux pump.</text>
</comment>
<dbReference type="OrthoDB" id="9776324at2"/>
<comment type="subcellular location">
    <subcellularLocation>
        <location evidence="2">Cell membrane</location>
        <topology evidence="2">Multi-pass membrane protein</topology>
    </subcellularLocation>
</comment>
<evidence type="ECO:0000256" key="4">
    <source>
        <dbReference type="ARBA" id="ARBA00020268"/>
    </source>
</evidence>
<proteinExistence type="inferred from homology"/>
<feature type="transmembrane region" description="Helical" evidence="13">
    <location>
        <begin position="332"/>
        <end position="351"/>
    </location>
</feature>
<feature type="transmembrane region" description="Helical" evidence="13">
    <location>
        <begin position="70"/>
        <end position="93"/>
    </location>
</feature>
<evidence type="ECO:0000256" key="12">
    <source>
        <dbReference type="ARBA" id="ARBA00031636"/>
    </source>
</evidence>
<evidence type="ECO:0000313" key="15">
    <source>
        <dbReference type="Proteomes" id="UP000032740"/>
    </source>
</evidence>
<accession>U4KL70</accession>
<evidence type="ECO:0000256" key="3">
    <source>
        <dbReference type="ARBA" id="ARBA00010199"/>
    </source>
</evidence>
<reference evidence="14 15" key="1">
    <citation type="journal article" date="2013" name="J. Mol. Microbiol. Biotechnol.">
        <title>Analysis of the Complete Genomes of Acholeplasma brassicae , A. palmae and A. laidlawii and Their Comparison to the Obligate Parasites from ' Candidatus Phytoplasma'.</title>
        <authorList>
            <person name="Kube M."/>
            <person name="Siewert C."/>
            <person name="Migdoll A.M."/>
            <person name="Duduk B."/>
            <person name="Holz S."/>
            <person name="Rabus R."/>
            <person name="Seemuller E."/>
            <person name="Mitrovic J."/>
            <person name="Muller I."/>
            <person name="Buttner C."/>
            <person name="Reinhardt R."/>
        </authorList>
    </citation>
    <scope>NUCLEOTIDE SEQUENCE [LARGE SCALE GENOMIC DNA]</scope>
    <source>
        <strain evidence="14 15">J233</strain>
    </source>
</reference>
<dbReference type="GO" id="GO:0005886">
    <property type="term" value="C:plasma membrane"/>
    <property type="evidence" value="ECO:0007669"/>
    <property type="project" value="UniProtKB-SubCell"/>
</dbReference>
<keyword evidence="15" id="KW-1185">Reference proteome</keyword>
<dbReference type="InterPro" id="IPR002528">
    <property type="entry name" value="MATE_fam"/>
</dbReference>
<keyword evidence="10" id="KW-0406">Ion transport</keyword>
<dbReference type="InterPro" id="IPR048279">
    <property type="entry name" value="MdtK-like"/>
</dbReference>
<feature type="transmembrane region" description="Helical" evidence="13">
    <location>
        <begin position="246"/>
        <end position="274"/>
    </location>
</feature>
<feature type="transmembrane region" description="Helical" evidence="13">
    <location>
        <begin position="371"/>
        <end position="389"/>
    </location>
</feature>